<comment type="cofactor">
    <cofactor evidence="2">
        <name>Mg(2+)</name>
        <dbReference type="ChEBI" id="CHEBI:18420"/>
    </cofactor>
</comment>
<keyword evidence="10" id="KW-0238">DNA-binding</keyword>
<keyword evidence="8" id="KW-0460">Magnesium</keyword>
<dbReference type="NCBIfam" id="NF004189">
    <property type="entry name" value="PRK05644.1"/>
    <property type="match status" value="1"/>
</dbReference>
<dbReference type="SUPFAM" id="SSF54211">
    <property type="entry name" value="Ribosomal protein S5 domain 2-like"/>
    <property type="match status" value="1"/>
</dbReference>
<dbReference type="InterPro" id="IPR020568">
    <property type="entry name" value="Ribosomal_Su5_D2-typ_SF"/>
</dbReference>
<dbReference type="FunFam" id="3.30.565.10:FF:000002">
    <property type="entry name" value="DNA gyrase subunit B"/>
    <property type="match status" value="1"/>
</dbReference>
<sequence>MSKKDNSYNASSITILEGLEAVRKRPAMYIGDSDVTGLHHIVYEIVDNSIDEALGGYADKIEINLNKDGSISVSDNGRGIPVDIHPVKGVSALEIAATTLHAGGKFDESSYKVSSGLHGVGLSVVNAVSTYMKAEVFKDGKHYMQEYKIGKPLKEVSVVGKSDESGTRITFQPDDSIFTSTQFSIKKLHTRFRQQAYLTAGVRIIVRDDRDDEDRGGETNIPRHYAFYFQNGMKSYIKQINSSYKPVNKNIFYVHKTEDNVDVEVAVQYTTDLQERVLAFANNVHNPEGGTHLSGFRIALTKSLNDYFSTIATDKEKDLKLSGDDTREGLTAIVSVKIHDPQFEGQTKIKLNNPEVTQAVRKVVEESLKTYLGENPQDAKNIISRAVLSNKARKAAKAARDAVIRKGALDGGSLPGKLADCSSKDPTISELFIVEGDSAGGSAKQARDRNTQAIFPLRGKPLNTEKYRLDKIMNNKEIKDLVIALGTGISDTMNIEKLRYHKIVLMNDADVDGEHITTLVLTLFYRHLKPILEKGYLYVAQPPLYKVEINKDENYWVANDSKLEELTAQLKAAKKSPKSIQRFKGLGEMNPEQLWQTTMNPNSRTLKQIRIEDGEESDKIFDILMGAEVAPRKKFIQTHSKEATVDI</sequence>
<dbReference type="InterPro" id="IPR000565">
    <property type="entry name" value="Topo_IIA_B"/>
</dbReference>
<dbReference type="InterPro" id="IPR014721">
    <property type="entry name" value="Ribsml_uS5_D2-typ_fold_subgr"/>
</dbReference>
<dbReference type="InterPro" id="IPR018522">
    <property type="entry name" value="TopoIIA_CS"/>
</dbReference>
<evidence type="ECO:0000313" key="13">
    <source>
        <dbReference type="EMBL" id="MCA9379577.1"/>
    </source>
</evidence>
<keyword evidence="9" id="KW-0799">Topoisomerase</keyword>
<dbReference type="EMBL" id="JAGQLL010000002">
    <property type="protein sequence ID" value="MCA9379577.1"/>
    <property type="molecule type" value="Genomic_DNA"/>
</dbReference>
<dbReference type="GO" id="GO:0046872">
    <property type="term" value="F:metal ion binding"/>
    <property type="evidence" value="ECO:0007669"/>
    <property type="project" value="UniProtKB-KW"/>
</dbReference>
<dbReference type="PRINTS" id="PR01159">
    <property type="entry name" value="DNAGYRASEB"/>
</dbReference>
<evidence type="ECO:0000256" key="2">
    <source>
        <dbReference type="ARBA" id="ARBA00001946"/>
    </source>
</evidence>
<dbReference type="Gene3D" id="3.40.50.670">
    <property type="match status" value="1"/>
</dbReference>
<dbReference type="Proteomes" id="UP000745577">
    <property type="component" value="Unassembled WGS sequence"/>
</dbReference>
<dbReference type="Pfam" id="PF00204">
    <property type="entry name" value="DNA_gyraseB"/>
    <property type="match status" value="1"/>
</dbReference>
<reference evidence="13" key="2">
    <citation type="journal article" date="2021" name="Microbiome">
        <title>Successional dynamics and alternative stable states in a saline activated sludge microbial community over 9 years.</title>
        <authorList>
            <person name="Wang Y."/>
            <person name="Ye J."/>
            <person name="Ju F."/>
            <person name="Liu L."/>
            <person name="Boyd J.A."/>
            <person name="Deng Y."/>
            <person name="Parks D.H."/>
            <person name="Jiang X."/>
            <person name="Yin X."/>
            <person name="Woodcroft B.J."/>
            <person name="Tyson G.W."/>
            <person name="Hugenholtz P."/>
            <person name="Polz M.F."/>
            <person name="Zhang T."/>
        </authorList>
    </citation>
    <scope>NUCLEOTIDE SEQUENCE</scope>
    <source>
        <strain evidence="13">HKST-UBA15</strain>
    </source>
</reference>
<organism evidence="13 14">
    <name type="scientific">Candidatus Dojkabacteria bacterium</name>
    <dbReference type="NCBI Taxonomy" id="2099670"/>
    <lineage>
        <taxon>Bacteria</taxon>
        <taxon>Candidatus Dojkabacteria</taxon>
    </lineage>
</organism>
<evidence type="ECO:0000256" key="8">
    <source>
        <dbReference type="ARBA" id="ARBA00022842"/>
    </source>
</evidence>
<comment type="catalytic activity">
    <reaction evidence="1">
        <text>ATP-dependent breakage, passage and rejoining of double-stranded DNA.</text>
        <dbReference type="EC" id="5.6.2.2"/>
    </reaction>
</comment>
<dbReference type="PROSITE" id="PS50880">
    <property type="entry name" value="TOPRIM"/>
    <property type="match status" value="1"/>
</dbReference>
<proteinExistence type="inferred from homology"/>
<dbReference type="CDD" id="cd16928">
    <property type="entry name" value="HATPase_GyrB-like"/>
    <property type="match status" value="1"/>
</dbReference>
<dbReference type="InterPro" id="IPR013759">
    <property type="entry name" value="Topo_IIA_B_C"/>
</dbReference>
<dbReference type="SMART" id="SM00433">
    <property type="entry name" value="TOP2c"/>
    <property type="match status" value="1"/>
</dbReference>
<evidence type="ECO:0000256" key="6">
    <source>
        <dbReference type="ARBA" id="ARBA00022741"/>
    </source>
</evidence>
<dbReference type="Pfam" id="PF02518">
    <property type="entry name" value="HATPase_c"/>
    <property type="match status" value="1"/>
</dbReference>
<accession>A0A955KZ59</accession>
<evidence type="ECO:0000256" key="1">
    <source>
        <dbReference type="ARBA" id="ARBA00000185"/>
    </source>
</evidence>
<dbReference type="SUPFAM" id="SSF56719">
    <property type="entry name" value="Type II DNA topoisomerase"/>
    <property type="match status" value="1"/>
</dbReference>
<evidence type="ECO:0000256" key="5">
    <source>
        <dbReference type="ARBA" id="ARBA00022723"/>
    </source>
</evidence>
<evidence type="ECO:0000256" key="3">
    <source>
        <dbReference type="ARBA" id="ARBA00010708"/>
    </source>
</evidence>
<evidence type="ECO:0000256" key="4">
    <source>
        <dbReference type="ARBA" id="ARBA00012895"/>
    </source>
</evidence>
<dbReference type="EC" id="5.6.2.2" evidence="4"/>
<protein>
    <recommendedName>
        <fullName evidence="4">DNA topoisomerase (ATP-hydrolyzing)</fullName>
        <ecNumber evidence="4">5.6.2.2</ecNumber>
    </recommendedName>
</protein>
<keyword evidence="11" id="KW-0413">Isomerase</keyword>
<dbReference type="InterPro" id="IPR013760">
    <property type="entry name" value="Topo_IIA-like_dom_sf"/>
</dbReference>
<evidence type="ECO:0000259" key="12">
    <source>
        <dbReference type="PROSITE" id="PS50880"/>
    </source>
</evidence>
<dbReference type="PRINTS" id="PR00418">
    <property type="entry name" value="TPI2FAMILY"/>
</dbReference>
<evidence type="ECO:0000256" key="9">
    <source>
        <dbReference type="ARBA" id="ARBA00023029"/>
    </source>
</evidence>
<gene>
    <name evidence="13" type="ORF">KC675_00170</name>
</gene>
<dbReference type="InterPro" id="IPR036890">
    <property type="entry name" value="HATPase_C_sf"/>
</dbReference>
<evidence type="ECO:0000256" key="7">
    <source>
        <dbReference type="ARBA" id="ARBA00022840"/>
    </source>
</evidence>
<feature type="domain" description="Toprim" evidence="12">
    <location>
        <begin position="429"/>
        <end position="543"/>
    </location>
</feature>
<dbReference type="FunFam" id="3.40.50.670:FF:000002">
    <property type="entry name" value="DNA gyrase subunit B"/>
    <property type="match status" value="1"/>
</dbReference>
<dbReference type="SUPFAM" id="SSF55874">
    <property type="entry name" value="ATPase domain of HSP90 chaperone/DNA topoisomerase II/histidine kinase"/>
    <property type="match status" value="1"/>
</dbReference>
<evidence type="ECO:0000256" key="10">
    <source>
        <dbReference type="ARBA" id="ARBA00023125"/>
    </source>
</evidence>
<dbReference type="InterPro" id="IPR013506">
    <property type="entry name" value="Topo_IIA_bsu_dom2"/>
</dbReference>
<dbReference type="InterPro" id="IPR003594">
    <property type="entry name" value="HATPase_dom"/>
</dbReference>
<dbReference type="Pfam" id="PF00986">
    <property type="entry name" value="DNA_gyraseB_C"/>
    <property type="match status" value="1"/>
</dbReference>
<dbReference type="NCBIfam" id="NF011501">
    <property type="entry name" value="PRK14939.1"/>
    <property type="match status" value="1"/>
</dbReference>
<dbReference type="FunFam" id="3.30.230.10:FF:000005">
    <property type="entry name" value="DNA gyrase subunit B"/>
    <property type="match status" value="1"/>
</dbReference>
<name>A0A955KZ59_9BACT</name>
<dbReference type="PROSITE" id="PS00177">
    <property type="entry name" value="TOPOISOMERASE_II"/>
    <property type="match status" value="1"/>
</dbReference>
<dbReference type="GO" id="GO:0005524">
    <property type="term" value="F:ATP binding"/>
    <property type="evidence" value="ECO:0007669"/>
    <property type="project" value="UniProtKB-KW"/>
</dbReference>
<dbReference type="Pfam" id="PF01751">
    <property type="entry name" value="Toprim"/>
    <property type="match status" value="1"/>
</dbReference>
<dbReference type="InterPro" id="IPR006171">
    <property type="entry name" value="TOPRIM_dom"/>
</dbReference>
<dbReference type="PANTHER" id="PTHR45866">
    <property type="entry name" value="DNA GYRASE/TOPOISOMERASE SUBUNIT B"/>
    <property type="match status" value="1"/>
</dbReference>
<dbReference type="InterPro" id="IPR001241">
    <property type="entry name" value="Topo_IIA"/>
</dbReference>
<dbReference type="SMART" id="SM00387">
    <property type="entry name" value="HATPase_c"/>
    <property type="match status" value="1"/>
</dbReference>
<keyword evidence="7" id="KW-0067">ATP-binding</keyword>
<dbReference type="GO" id="GO:0034335">
    <property type="term" value="F:DNA negative supercoiling activity"/>
    <property type="evidence" value="ECO:0007669"/>
    <property type="project" value="UniProtKB-ARBA"/>
</dbReference>
<evidence type="ECO:0000256" key="11">
    <source>
        <dbReference type="ARBA" id="ARBA00023235"/>
    </source>
</evidence>
<comment type="similarity">
    <text evidence="3">Belongs to the type II topoisomerase GyrB family.</text>
</comment>
<dbReference type="GO" id="GO:0006265">
    <property type="term" value="P:DNA topological change"/>
    <property type="evidence" value="ECO:0007669"/>
    <property type="project" value="InterPro"/>
</dbReference>
<keyword evidence="5" id="KW-0479">Metal-binding</keyword>
<dbReference type="AlphaFoldDB" id="A0A955KZ59"/>
<evidence type="ECO:0000313" key="14">
    <source>
        <dbReference type="Proteomes" id="UP000745577"/>
    </source>
</evidence>
<keyword evidence="6" id="KW-0547">Nucleotide-binding</keyword>
<dbReference type="CDD" id="cd00822">
    <property type="entry name" value="TopoII_Trans_DNA_gyrase"/>
    <property type="match status" value="1"/>
</dbReference>
<dbReference type="GO" id="GO:0003677">
    <property type="term" value="F:DNA binding"/>
    <property type="evidence" value="ECO:0007669"/>
    <property type="project" value="UniProtKB-KW"/>
</dbReference>
<dbReference type="InterPro" id="IPR002288">
    <property type="entry name" value="DNA_gyrase_B_C"/>
</dbReference>
<dbReference type="Gene3D" id="3.30.230.10">
    <property type="match status" value="1"/>
</dbReference>
<comment type="caution">
    <text evidence="13">The sequence shown here is derived from an EMBL/GenBank/DDBJ whole genome shotgun (WGS) entry which is preliminary data.</text>
</comment>
<dbReference type="Gene3D" id="3.30.565.10">
    <property type="entry name" value="Histidine kinase-like ATPase, C-terminal domain"/>
    <property type="match status" value="1"/>
</dbReference>
<reference evidence="13" key="1">
    <citation type="submission" date="2020-04" db="EMBL/GenBank/DDBJ databases">
        <authorList>
            <person name="Zhang T."/>
        </authorList>
    </citation>
    <scope>NUCLEOTIDE SEQUENCE</scope>
    <source>
        <strain evidence="13">HKST-UBA15</strain>
    </source>
</reference>
<dbReference type="PANTHER" id="PTHR45866:SF1">
    <property type="entry name" value="DNA GYRASE SUBUNIT B, MITOCHONDRIAL"/>
    <property type="match status" value="1"/>
</dbReference>